<keyword evidence="4" id="KW-0408">Iron</keyword>
<evidence type="ECO:0000313" key="12">
    <source>
        <dbReference type="Proteomes" id="UP000241848"/>
    </source>
</evidence>
<gene>
    <name evidence="11" type="ORF">C7B45_09485</name>
</gene>
<reference evidence="11 12" key="1">
    <citation type="journal article" date="2014" name="BMC Genomics">
        <title>Comparison of environmental and isolate Sulfobacillus genomes reveals diverse carbon, sulfur, nitrogen, and hydrogen metabolisms.</title>
        <authorList>
            <person name="Justice N.B."/>
            <person name="Norman A."/>
            <person name="Brown C.T."/>
            <person name="Singh A."/>
            <person name="Thomas B.C."/>
            <person name="Banfield J.F."/>
        </authorList>
    </citation>
    <scope>NUCLEOTIDE SEQUENCE [LARGE SCALE GENOMIC DNA]</scope>
    <source>
        <strain evidence="11">AMDSBA3</strain>
    </source>
</reference>
<dbReference type="Gene3D" id="3.30.70.1030">
    <property type="entry name" value="Apc35880, domain 1"/>
    <property type="match status" value="2"/>
</dbReference>
<evidence type="ECO:0000256" key="10">
    <source>
        <dbReference type="ARBA" id="ARBA00050019"/>
    </source>
</evidence>
<dbReference type="Pfam" id="PF06778">
    <property type="entry name" value="Chlor_dismutase"/>
    <property type="match status" value="1"/>
</dbReference>
<comment type="cofactor">
    <cofactor evidence="9">
        <name>Fe-coproporphyrin III</name>
        <dbReference type="ChEBI" id="CHEBI:68438"/>
    </cofactor>
</comment>
<dbReference type="PANTHER" id="PTHR36843">
    <property type="entry name" value="HEME-DEPENDENT PEROXIDASE YWFI-RELATED"/>
    <property type="match status" value="1"/>
</dbReference>
<dbReference type="GO" id="GO:0046872">
    <property type="term" value="F:metal ion binding"/>
    <property type="evidence" value="ECO:0007669"/>
    <property type="project" value="UniProtKB-KW"/>
</dbReference>
<dbReference type="SUPFAM" id="SSF54909">
    <property type="entry name" value="Dimeric alpha+beta barrel"/>
    <property type="match status" value="1"/>
</dbReference>
<protein>
    <recommendedName>
        <fullName evidence="1">Coproheme decarboxylase</fullName>
        <ecNumber evidence="10">1.3.98.5</ecNumber>
    </recommendedName>
    <alternativeName>
        <fullName evidence="6">Coproheme III oxidative decarboxylase</fullName>
    </alternativeName>
    <alternativeName>
        <fullName evidence="7">Hydrogen peroxide-dependent heme synthase</fullName>
    </alternativeName>
</protein>
<keyword evidence="11" id="KW-0560">Oxidoreductase</keyword>
<comment type="catalytic activity">
    <reaction evidence="8">
        <text>Fe-coproporphyrin III + 2 H2O2 + 2 H(+) = heme b + 2 CO2 + 4 H2O</text>
        <dbReference type="Rhea" id="RHEA:56516"/>
        <dbReference type="ChEBI" id="CHEBI:15377"/>
        <dbReference type="ChEBI" id="CHEBI:15378"/>
        <dbReference type="ChEBI" id="CHEBI:16240"/>
        <dbReference type="ChEBI" id="CHEBI:16526"/>
        <dbReference type="ChEBI" id="CHEBI:60344"/>
        <dbReference type="ChEBI" id="CHEBI:68438"/>
        <dbReference type="EC" id="1.3.98.5"/>
    </reaction>
    <physiologicalReaction direction="left-to-right" evidence="8">
        <dbReference type="Rhea" id="RHEA:56517"/>
    </physiologicalReaction>
</comment>
<dbReference type="GO" id="GO:0020037">
    <property type="term" value="F:heme binding"/>
    <property type="evidence" value="ECO:0007669"/>
    <property type="project" value="InterPro"/>
</dbReference>
<evidence type="ECO:0000256" key="7">
    <source>
        <dbReference type="ARBA" id="ARBA00030236"/>
    </source>
</evidence>
<evidence type="ECO:0000256" key="4">
    <source>
        <dbReference type="ARBA" id="ARBA00023004"/>
    </source>
</evidence>
<dbReference type="GO" id="GO:0004601">
    <property type="term" value="F:peroxidase activity"/>
    <property type="evidence" value="ECO:0007669"/>
    <property type="project" value="UniProtKB-KW"/>
</dbReference>
<sequence length="247" mass="28578">MGEPIETIEGWYALHDFRRIDWDTWQNLGAAQRREAVRELTALATQYHAVAPDVGSFGLYSVIGHKADLLFLHFRAEPQALWQLERRLDQGMLASLLHRPYSYFSVVELSKYLARGLNDEDARASLRKRLQPSIPDVNYVCFYPMNKRRQGNDNWYMTSRDERRDLMKGHGIIGHKYHEQVTQIITGSQGLDDWEWGVSLFADDLLPIKKLIYEMRFDEASARFADFGPFYIGLRVNPPNIAEILGG</sequence>
<evidence type="ECO:0000313" key="11">
    <source>
        <dbReference type="EMBL" id="PSR21803.1"/>
    </source>
</evidence>
<evidence type="ECO:0000256" key="3">
    <source>
        <dbReference type="ARBA" id="ARBA00022723"/>
    </source>
</evidence>
<accession>A0A2T2WHU0</accession>
<dbReference type="InterPro" id="IPR010644">
    <property type="entry name" value="ChdC/CLD"/>
</dbReference>
<keyword evidence="3" id="KW-0479">Metal-binding</keyword>
<organism evidence="11 12">
    <name type="scientific">Sulfobacillus acidophilus</name>
    <dbReference type="NCBI Taxonomy" id="53633"/>
    <lineage>
        <taxon>Bacteria</taxon>
        <taxon>Bacillati</taxon>
        <taxon>Bacillota</taxon>
        <taxon>Clostridia</taxon>
        <taxon>Eubacteriales</taxon>
        <taxon>Clostridiales Family XVII. Incertae Sedis</taxon>
        <taxon>Sulfobacillus</taxon>
    </lineage>
</organism>
<evidence type="ECO:0000256" key="5">
    <source>
        <dbReference type="ARBA" id="ARBA00023444"/>
    </source>
</evidence>
<evidence type="ECO:0000256" key="2">
    <source>
        <dbReference type="ARBA" id="ARBA00022617"/>
    </source>
</evidence>
<evidence type="ECO:0000256" key="1">
    <source>
        <dbReference type="ARBA" id="ARBA00014413"/>
    </source>
</evidence>
<dbReference type="InterPro" id="IPR011008">
    <property type="entry name" value="Dimeric_a/b-barrel"/>
</dbReference>
<dbReference type="Proteomes" id="UP000241848">
    <property type="component" value="Unassembled WGS sequence"/>
</dbReference>
<evidence type="ECO:0000256" key="8">
    <source>
        <dbReference type="ARBA" id="ARBA00049896"/>
    </source>
</evidence>
<evidence type="ECO:0000256" key="6">
    <source>
        <dbReference type="ARBA" id="ARBA00029882"/>
    </source>
</evidence>
<proteinExistence type="predicted"/>
<evidence type="ECO:0000256" key="9">
    <source>
        <dbReference type="ARBA" id="ARBA00049935"/>
    </source>
</evidence>
<name>A0A2T2WHU0_9FIRM</name>
<comment type="pathway">
    <text evidence="5">Porphyrin-containing compound metabolism.</text>
</comment>
<keyword evidence="11" id="KW-0575">Peroxidase</keyword>
<dbReference type="NCBIfam" id="NF008913">
    <property type="entry name" value="PRK12276.1"/>
    <property type="match status" value="1"/>
</dbReference>
<dbReference type="EMBL" id="PXYV01000027">
    <property type="protein sequence ID" value="PSR21803.1"/>
    <property type="molecule type" value="Genomic_DNA"/>
</dbReference>
<dbReference type="EC" id="1.3.98.5" evidence="10"/>
<keyword evidence="2" id="KW-0349">Heme</keyword>
<dbReference type="AlphaFoldDB" id="A0A2T2WHU0"/>
<dbReference type="PANTHER" id="PTHR36843:SF1">
    <property type="entry name" value="COPROHEME DECARBOXYLASE"/>
    <property type="match status" value="1"/>
</dbReference>
<comment type="caution">
    <text evidence="11">The sequence shown here is derived from an EMBL/GenBank/DDBJ whole genome shotgun (WGS) entry which is preliminary data.</text>
</comment>